<protein>
    <submittedName>
        <fullName evidence="2">DUF2726 domain-containing protein</fullName>
    </submittedName>
</protein>
<dbReference type="AlphaFoldDB" id="A0A935N1U0"/>
<name>A0A935N1U0_9RHOO</name>
<dbReference type="SUPFAM" id="SSF57783">
    <property type="entry name" value="Zinc beta-ribbon"/>
    <property type="match status" value="1"/>
</dbReference>
<dbReference type="Proteomes" id="UP000739411">
    <property type="component" value="Unassembled WGS sequence"/>
</dbReference>
<organism evidence="2 3">
    <name type="scientific">Candidatus Dechloromonas phosphorivorans</name>
    <dbReference type="NCBI Taxonomy" id="2899244"/>
    <lineage>
        <taxon>Bacteria</taxon>
        <taxon>Pseudomonadati</taxon>
        <taxon>Pseudomonadota</taxon>
        <taxon>Betaproteobacteria</taxon>
        <taxon>Rhodocyclales</taxon>
        <taxon>Azonexaceae</taxon>
        <taxon>Dechloromonas</taxon>
    </lineage>
</organism>
<dbReference type="EMBL" id="JADJMS010000008">
    <property type="protein sequence ID" value="MBK7414305.1"/>
    <property type="molecule type" value="Genomic_DNA"/>
</dbReference>
<dbReference type="InterPro" id="IPR024402">
    <property type="entry name" value="DUF2726"/>
</dbReference>
<proteinExistence type="predicted"/>
<evidence type="ECO:0000259" key="1">
    <source>
        <dbReference type="Pfam" id="PF10881"/>
    </source>
</evidence>
<dbReference type="InterPro" id="IPR014538">
    <property type="entry name" value="UCP028063_topo_Znf"/>
</dbReference>
<evidence type="ECO:0000313" key="2">
    <source>
        <dbReference type="EMBL" id="MBK7414305.1"/>
    </source>
</evidence>
<reference evidence="2 3" key="1">
    <citation type="submission" date="2020-10" db="EMBL/GenBank/DDBJ databases">
        <title>Connecting structure to function with the recovery of over 1000 high-quality activated sludge metagenome-assembled genomes encoding full-length rRNA genes using long-read sequencing.</title>
        <authorList>
            <person name="Singleton C.M."/>
            <person name="Petriglieri F."/>
            <person name="Kristensen J.M."/>
            <person name="Kirkegaard R.H."/>
            <person name="Michaelsen T.Y."/>
            <person name="Andersen M.H."/>
            <person name="Karst S.M."/>
            <person name="Dueholm M.S."/>
            <person name="Nielsen P.H."/>
            <person name="Albertsen M."/>
        </authorList>
    </citation>
    <scope>NUCLEOTIDE SEQUENCE [LARGE SCALE GENOMIC DNA]</scope>
    <source>
        <strain evidence="2">EsbW_18-Q3-R4-48_BATAC.463</strain>
    </source>
</reference>
<sequence>MPYVLGDALFTPAERSFLGVLDQAVGPDFRVFGKVRVADVVTVAKGTPKPLWQRAFNQISAKHFDFVLCRPNDLKPVCVIELNDQSHAKESRQGRDKFLERVCAAAGIPLIFFPAKSAYALAEVCASIAHVMVAKPEPSDVIAPTAFVEENVSAMEQDFVIVQATDKSPDCPRCSSQMVRRIAKSGENAGKEFWGCTKFPACRGMVLS</sequence>
<dbReference type="PIRSF" id="PIRSF028063">
    <property type="entry name" value="UCP028063"/>
    <property type="match status" value="1"/>
</dbReference>
<accession>A0A935N1U0</accession>
<feature type="domain" description="DUF2726" evidence="1">
    <location>
        <begin position="8"/>
        <end position="128"/>
    </location>
</feature>
<gene>
    <name evidence="2" type="ORF">IPJ38_03460</name>
</gene>
<evidence type="ECO:0000313" key="3">
    <source>
        <dbReference type="Proteomes" id="UP000739411"/>
    </source>
</evidence>
<dbReference type="Gene3D" id="3.30.65.10">
    <property type="entry name" value="Bacterial Topoisomerase I, domain 1"/>
    <property type="match status" value="1"/>
</dbReference>
<comment type="caution">
    <text evidence="2">The sequence shown here is derived from an EMBL/GenBank/DDBJ whole genome shotgun (WGS) entry which is preliminary data.</text>
</comment>
<dbReference type="Pfam" id="PF10881">
    <property type="entry name" value="DUF2726"/>
    <property type="match status" value="1"/>
</dbReference>